<name>A0ABT4A3B0_9BACT</name>
<evidence type="ECO:0000313" key="4">
    <source>
        <dbReference type="Proteomes" id="UP001207654"/>
    </source>
</evidence>
<accession>A0ABT4A3B0</accession>
<organism evidence="3 4">
    <name type="scientific">Archangium lansingense</name>
    <dbReference type="NCBI Taxonomy" id="2995310"/>
    <lineage>
        <taxon>Bacteria</taxon>
        <taxon>Pseudomonadati</taxon>
        <taxon>Myxococcota</taxon>
        <taxon>Myxococcia</taxon>
        <taxon>Myxococcales</taxon>
        <taxon>Cystobacterineae</taxon>
        <taxon>Archangiaceae</taxon>
        <taxon>Archangium</taxon>
    </lineage>
</organism>
<comment type="caution">
    <text evidence="3">The sequence shown here is derived from an EMBL/GenBank/DDBJ whole genome shotgun (WGS) entry which is preliminary data.</text>
</comment>
<dbReference type="RefSeq" id="WP_267535013.1">
    <property type="nucleotide sequence ID" value="NZ_JAPNKA010000001.1"/>
</dbReference>
<dbReference type="InterPro" id="IPR029016">
    <property type="entry name" value="GAF-like_dom_sf"/>
</dbReference>
<feature type="domain" description="GAF" evidence="2">
    <location>
        <begin position="72"/>
        <end position="189"/>
    </location>
</feature>
<evidence type="ECO:0000259" key="2">
    <source>
        <dbReference type="Pfam" id="PF13492"/>
    </source>
</evidence>
<dbReference type="SUPFAM" id="SSF55781">
    <property type="entry name" value="GAF domain-like"/>
    <property type="match status" value="1"/>
</dbReference>
<keyword evidence="4" id="KW-1185">Reference proteome</keyword>
<sequence length="210" mass="23418">MQRDEQKGASVKPEHPEHLTRRVQELQQENEVLHTRVRHLSTERQRLEMQMSDLARLYTASIRLREPGTDSELMATFQEIIKDLLGSEAFAVFELEPDASALSWLGGMGVDSEPLRRIPLEEGPLSFVVQQGRSWVSEASPADALALSACIPLRLGSRVLGVIAIFQLLPHKPSFEATDHVLFELLETQGGMALHCARCRTVGLPLTRSS</sequence>
<evidence type="ECO:0000313" key="3">
    <source>
        <dbReference type="EMBL" id="MCY1076106.1"/>
    </source>
</evidence>
<dbReference type="Gene3D" id="3.30.450.40">
    <property type="match status" value="1"/>
</dbReference>
<reference evidence="3 4" key="1">
    <citation type="submission" date="2022-11" db="EMBL/GenBank/DDBJ databases">
        <title>Minimal conservation of predation-associated metabolite biosynthetic gene clusters underscores biosynthetic potential of Myxococcota including descriptions for ten novel species: Archangium lansinium sp. nov., Myxococcus landrumus sp. nov., Nannocystis bai.</title>
        <authorList>
            <person name="Ahearne A."/>
            <person name="Stevens C."/>
            <person name="Phillips K."/>
        </authorList>
    </citation>
    <scope>NUCLEOTIDE SEQUENCE [LARGE SCALE GENOMIC DNA]</scope>
    <source>
        <strain evidence="3 4">MIWBW</strain>
    </source>
</reference>
<proteinExistence type="predicted"/>
<evidence type="ECO:0000256" key="1">
    <source>
        <dbReference type="SAM" id="Coils"/>
    </source>
</evidence>
<dbReference type="Pfam" id="PF13492">
    <property type="entry name" value="GAF_3"/>
    <property type="match status" value="1"/>
</dbReference>
<dbReference type="Proteomes" id="UP001207654">
    <property type="component" value="Unassembled WGS sequence"/>
</dbReference>
<dbReference type="InterPro" id="IPR003018">
    <property type="entry name" value="GAF"/>
</dbReference>
<gene>
    <name evidence="3" type="ORF">OV287_16650</name>
</gene>
<feature type="coiled-coil region" evidence="1">
    <location>
        <begin position="23"/>
        <end position="57"/>
    </location>
</feature>
<protein>
    <submittedName>
        <fullName evidence="3">GAF domain-containing protein</fullName>
    </submittedName>
</protein>
<dbReference type="EMBL" id="JAPNKA010000001">
    <property type="protein sequence ID" value="MCY1076106.1"/>
    <property type="molecule type" value="Genomic_DNA"/>
</dbReference>
<keyword evidence="1" id="KW-0175">Coiled coil</keyword>